<dbReference type="AlphaFoldDB" id="A0A087SY15"/>
<feature type="domain" description="JmjC" evidence="1">
    <location>
        <begin position="1"/>
        <end position="141"/>
    </location>
</feature>
<dbReference type="PANTHER" id="PTHR12461:SF99">
    <property type="entry name" value="BIFUNCTIONAL PEPTIDASE AND (3S)-LYSYL HYDROXYLASE JMJD7"/>
    <property type="match status" value="1"/>
</dbReference>
<evidence type="ECO:0000313" key="2">
    <source>
        <dbReference type="EMBL" id="KFM57754.1"/>
    </source>
</evidence>
<proteinExistence type="predicted"/>
<dbReference type="OrthoDB" id="415358at2759"/>
<dbReference type="InterPro" id="IPR003347">
    <property type="entry name" value="JmjC_dom"/>
</dbReference>
<dbReference type="EMBL" id="KK112478">
    <property type="protein sequence ID" value="KFM57754.1"/>
    <property type="molecule type" value="Genomic_DNA"/>
</dbReference>
<sequence length="155" mass="18848">MYILIYIVLPFFTVHKDHYENIYCVVKGKKEFILHPPTDAAWIPYETYKIGAYRFENKRCTIKDINQQIKWIPVDPLKPDYEKYPLYKKVKTFHFVVEEGDALYLPSLWFHHVRQSHSCIAVNYWYDMDFDVKYCYFKFLEKIGELCNKSKDYTD</sequence>
<dbReference type="SUPFAM" id="SSF51197">
    <property type="entry name" value="Clavaminate synthase-like"/>
    <property type="match status" value="1"/>
</dbReference>
<organism evidence="2 3">
    <name type="scientific">Stegodyphus mimosarum</name>
    <name type="common">African social velvet spider</name>
    <dbReference type="NCBI Taxonomy" id="407821"/>
    <lineage>
        <taxon>Eukaryota</taxon>
        <taxon>Metazoa</taxon>
        <taxon>Ecdysozoa</taxon>
        <taxon>Arthropoda</taxon>
        <taxon>Chelicerata</taxon>
        <taxon>Arachnida</taxon>
        <taxon>Araneae</taxon>
        <taxon>Araneomorphae</taxon>
        <taxon>Entelegynae</taxon>
        <taxon>Eresoidea</taxon>
        <taxon>Eresidae</taxon>
        <taxon>Stegodyphus</taxon>
    </lineage>
</organism>
<dbReference type="PANTHER" id="PTHR12461">
    <property type="entry name" value="HYPOXIA-INDUCIBLE FACTOR 1 ALPHA INHIBITOR-RELATED"/>
    <property type="match status" value="1"/>
</dbReference>
<feature type="non-terminal residue" evidence="2">
    <location>
        <position position="155"/>
    </location>
</feature>
<dbReference type="SMART" id="SM00558">
    <property type="entry name" value="JmjC"/>
    <property type="match status" value="1"/>
</dbReference>
<dbReference type="InterPro" id="IPR041667">
    <property type="entry name" value="Cupin_8"/>
</dbReference>
<evidence type="ECO:0000259" key="1">
    <source>
        <dbReference type="PROSITE" id="PS51184"/>
    </source>
</evidence>
<keyword evidence="3" id="KW-1185">Reference proteome</keyword>
<dbReference type="Pfam" id="PF13621">
    <property type="entry name" value="Cupin_8"/>
    <property type="match status" value="1"/>
</dbReference>
<accession>A0A087SY15</accession>
<gene>
    <name evidence="2" type="ORF">X975_00342</name>
</gene>
<evidence type="ECO:0000313" key="3">
    <source>
        <dbReference type="Proteomes" id="UP000054359"/>
    </source>
</evidence>
<dbReference type="PROSITE" id="PS51184">
    <property type="entry name" value="JMJC"/>
    <property type="match status" value="1"/>
</dbReference>
<dbReference type="InterPro" id="IPR014710">
    <property type="entry name" value="RmlC-like_jellyroll"/>
</dbReference>
<dbReference type="Gene3D" id="2.60.120.10">
    <property type="entry name" value="Jelly Rolls"/>
    <property type="match status" value="1"/>
</dbReference>
<dbReference type="Proteomes" id="UP000054359">
    <property type="component" value="Unassembled WGS sequence"/>
</dbReference>
<protein>
    <submittedName>
        <fullName evidence="2">JmjC domain-containing protein 7</fullName>
    </submittedName>
</protein>
<dbReference type="STRING" id="407821.A0A087SY15"/>
<name>A0A087SY15_STEMI</name>
<reference evidence="2 3" key="1">
    <citation type="submission" date="2013-11" db="EMBL/GenBank/DDBJ databases">
        <title>Genome sequencing of Stegodyphus mimosarum.</title>
        <authorList>
            <person name="Bechsgaard J."/>
        </authorList>
    </citation>
    <scope>NUCLEOTIDE SEQUENCE [LARGE SCALE GENOMIC DNA]</scope>
</reference>